<organism evidence="1 2">
    <name type="scientific">Gossypium australe</name>
    <dbReference type="NCBI Taxonomy" id="47621"/>
    <lineage>
        <taxon>Eukaryota</taxon>
        <taxon>Viridiplantae</taxon>
        <taxon>Streptophyta</taxon>
        <taxon>Embryophyta</taxon>
        <taxon>Tracheophyta</taxon>
        <taxon>Spermatophyta</taxon>
        <taxon>Magnoliopsida</taxon>
        <taxon>eudicotyledons</taxon>
        <taxon>Gunneridae</taxon>
        <taxon>Pentapetalae</taxon>
        <taxon>rosids</taxon>
        <taxon>malvids</taxon>
        <taxon>Malvales</taxon>
        <taxon>Malvaceae</taxon>
        <taxon>Malvoideae</taxon>
        <taxon>Gossypium</taxon>
    </lineage>
</organism>
<name>A0A5B6WRN5_9ROSI</name>
<accession>A0A5B6WRN5</accession>
<dbReference type="EMBL" id="SMMG02000002">
    <property type="protein sequence ID" value="KAA3483764.1"/>
    <property type="molecule type" value="Genomic_DNA"/>
</dbReference>
<comment type="caution">
    <text evidence="1">The sequence shown here is derived from an EMBL/GenBank/DDBJ whole genome shotgun (WGS) entry which is preliminary data.</text>
</comment>
<evidence type="ECO:0000313" key="1">
    <source>
        <dbReference type="EMBL" id="KAA3483764.1"/>
    </source>
</evidence>
<dbReference type="PANTHER" id="PTHR33067:SF31">
    <property type="entry name" value="RNA-DIRECTED DNA POLYMERASE"/>
    <property type="match status" value="1"/>
</dbReference>
<dbReference type="AlphaFoldDB" id="A0A5B6WRN5"/>
<evidence type="ECO:0000313" key="2">
    <source>
        <dbReference type="Proteomes" id="UP000325315"/>
    </source>
</evidence>
<dbReference type="PANTHER" id="PTHR33067">
    <property type="entry name" value="RNA-DIRECTED DNA POLYMERASE-RELATED"/>
    <property type="match status" value="1"/>
</dbReference>
<sequence length="103" mass="12158">MIGLRYVQKGFIIPAYFVVVDFEEDREIPILLEKPFLATSRSTIDLEKNELMTKINGETQTFKCGHQSSEEDKRKLGENDTVRFKHAKRINKFKERDKWAHVE</sequence>
<reference evidence="2" key="1">
    <citation type="journal article" date="2019" name="Plant Biotechnol. J.">
        <title>Genome sequencing of the Australian wild diploid species Gossypium australe highlights disease resistance and delayed gland morphogenesis.</title>
        <authorList>
            <person name="Cai Y."/>
            <person name="Cai X."/>
            <person name="Wang Q."/>
            <person name="Wang P."/>
            <person name="Zhang Y."/>
            <person name="Cai C."/>
            <person name="Xu Y."/>
            <person name="Wang K."/>
            <person name="Zhou Z."/>
            <person name="Wang C."/>
            <person name="Geng S."/>
            <person name="Li B."/>
            <person name="Dong Q."/>
            <person name="Hou Y."/>
            <person name="Wang H."/>
            <person name="Ai P."/>
            <person name="Liu Z."/>
            <person name="Yi F."/>
            <person name="Sun M."/>
            <person name="An G."/>
            <person name="Cheng J."/>
            <person name="Zhang Y."/>
            <person name="Shi Q."/>
            <person name="Xie Y."/>
            <person name="Shi X."/>
            <person name="Chang Y."/>
            <person name="Huang F."/>
            <person name="Chen Y."/>
            <person name="Hong S."/>
            <person name="Mi L."/>
            <person name="Sun Q."/>
            <person name="Zhang L."/>
            <person name="Zhou B."/>
            <person name="Peng R."/>
            <person name="Zhang X."/>
            <person name="Liu F."/>
        </authorList>
    </citation>
    <scope>NUCLEOTIDE SEQUENCE [LARGE SCALE GENOMIC DNA]</scope>
    <source>
        <strain evidence="2">cv. PA1801</strain>
    </source>
</reference>
<keyword evidence="2" id="KW-1185">Reference proteome</keyword>
<gene>
    <name evidence="1" type="ORF">EPI10_005906</name>
</gene>
<dbReference type="Proteomes" id="UP000325315">
    <property type="component" value="Unassembled WGS sequence"/>
</dbReference>
<dbReference type="OrthoDB" id="778454at2759"/>
<protein>
    <submittedName>
        <fullName evidence="1">Retrovirus-related Pol polyprotein from transposon opus</fullName>
    </submittedName>
</protein>
<proteinExistence type="predicted"/>